<keyword evidence="2" id="KW-0472">Membrane</keyword>
<keyword evidence="6" id="KW-1185">Reference proteome</keyword>
<feature type="compositionally biased region" description="Low complexity" evidence="1">
    <location>
        <begin position="35"/>
        <end position="136"/>
    </location>
</feature>
<feature type="region of interest" description="Disordered" evidence="1">
    <location>
        <begin position="188"/>
        <end position="208"/>
    </location>
</feature>
<feature type="compositionally biased region" description="Polar residues" evidence="1">
    <location>
        <begin position="277"/>
        <end position="297"/>
    </location>
</feature>
<comment type="caution">
    <text evidence="5">The sequence shown here is derived from an EMBL/GenBank/DDBJ whole genome shotgun (WGS) entry which is preliminary data.</text>
</comment>
<gene>
    <name evidence="5" type="ORF">GQX73_g2906</name>
</gene>
<dbReference type="Pfam" id="PF04478">
    <property type="entry name" value="Mid2"/>
    <property type="match status" value="1"/>
</dbReference>
<dbReference type="EMBL" id="WUBL01000020">
    <property type="protein sequence ID" value="KAF2970678.1"/>
    <property type="molecule type" value="Genomic_DNA"/>
</dbReference>
<sequence>MYSKRWVHLLFVALSILVATRASWFQHDVEARQLSSSSAADDSVDAATTSDQTTAASSTSAAVTSSESETSTEPTSTPSDEPTSTTDEPTTSDTPTPTVSTTSTGRSTTTSASDTGPITSAPSSEPTSSVSSTTSDGGDDSDSETSENTRSTRSTTVTPVTRTTTYIYTSTDSSGQTHVGTSESLVVSTPAFSGDGSNNNGNSGVTPSQRNIIIGVTVGVGGAIILAAGGILFWRLRNKRRSQEESEELISYGAGFGGPGTAEKTEASGPSAGARSPFQSTLETYHAPTQTNAASNF</sequence>
<dbReference type="OrthoDB" id="5425782at2759"/>
<feature type="chain" id="PRO_5028964181" description="Mid2 domain-containing protein" evidence="3">
    <location>
        <begin position="23"/>
        <end position="297"/>
    </location>
</feature>
<feature type="signal peptide" evidence="3">
    <location>
        <begin position="1"/>
        <end position="22"/>
    </location>
</feature>
<evidence type="ECO:0000256" key="2">
    <source>
        <dbReference type="SAM" id="Phobius"/>
    </source>
</evidence>
<dbReference type="AlphaFoldDB" id="A0A7C8IUL6"/>
<feature type="compositionally biased region" description="Low complexity" evidence="1">
    <location>
        <begin position="193"/>
        <end position="204"/>
    </location>
</feature>
<feature type="domain" description="Mid2" evidence="4">
    <location>
        <begin position="175"/>
        <end position="234"/>
    </location>
</feature>
<name>A0A7C8IUL6_9PEZI</name>
<feature type="region of interest" description="Disordered" evidence="1">
    <location>
        <begin position="34"/>
        <end position="158"/>
    </location>
</feature>
<dbReference type="InterPro" id="IPR007567">
    <property type="entry name" value="Mid2_dom"/>
</dbReference>
<dbReference type="Proteomes" id="UP000481858">
    <property type="component" value="Unassembled WGS sequence"/>
</dbReference>
<dbReference type="InParanoid" id="A0A7C8IUL6"/>
<organism evidence="5 6">
    <name type="scientific">Xylaria multiplex</name>
    <dbReference type="NCBI Taxonomy" id="323545"/>
    <lineage>
        <taxon>Eukaryota</taxon>
        <taxon>Fungi</taxon>
        <taxon>Dikarya</taxon>
        <taxon>Ascomycota</taxon>
        <taxon>Pezizomycotina</taxon>
        <taxon>Sordariomycetes</taxon>
        <taxon>Xylariomycetidae</taxon>
        <taxon>Xylariales</taxon>
        <taxon>Xylariaceae</taxon>
        <taxon>Xylaria</taxon>
    </lineage>
</organism>
<feature type="region of interest" description="Disordered" evidence="1">
    <location>
        <begin position="251"/>
        <end position="297"/>
    </location>
</feature>
<reference evidence="5 6" key="1">
    <citation type="submission" date="2019-12" db="EMBL/GenBank/DDBJ databases">
        <title>Draft genome sequence of the ascomycete Xylaria multiplex DSM 110363.</title>
        <authorList>
            <person name="Buettner E."/>
            <person name="Kellner H."/>
        </authorList>
    </citation>
    <scope>NUCLEOTIDE SEQUENCE [LARGE SCALE GENOMIC DNA]</scope>
    <source>
        <strain evidence="5 6">DSM 110363</strain>
    </source>
</reference>
<evidence type="ECO:0000313" key="5">
    <source>
        <dbReference type="EMBL" id="KAF2970678.1"/>
    </source>
</evidence>
<evidence type="ECO:0000256" key="1">
    <source>
        <dbReference type="SAM" id="MobiDB-lite"/>
    </source>
</evidence>
<feature type="transmembrane region" description="Helical" evidence="2">
    <location>
        <begin position="212"/>
        <end position="234"/>
    </location>
</feature>
<keyword evidence="3" id="KW-0732">Signal</keyword>
<evidence type="ECO:0000256" key="3">
    <source>
        <dbReference type="SAM" id="SignalP"/>
    </source>
</evidence>
<protein>
    <recommendedName>
        <fullName evidence="4">Mid2 domain-containing protein</fullName>
    </recommendedName>
</protein>
<evidence type="ECO:0000259" key="4">
    <source>
        <dbReference type="Pfam" id="PF04478"/>
    </source>
</evidence>
<proteinExistence type="predicted"/>
<feature type="compositionally biased region" description="Low complexity" evidence="1">
    <location>
        <begin position="146"/>
        <end position="158"/>
    </location>
</feature>
<keyword evidence="2" id="KW-0812">Transmembrane</keyword>
<accession>A0A7C8IUL6</accession>
<evidence type="ECO:0000313" key="6">
    <source>
        <dbReference type="Proteomes" id="UP000481858"/>
    </source>
</evidence>
<keyword evidence="2" id="KW-1133">Transmembrane helix</keyword>